<name>A0A6B9XMK4_9VIRU</name>
<dbReference type="SUPFAM" id="SSF57850">
    <property type="entry name" value="RING/U-box"/>
    <property type="match status" value="1"/>
</dbReference>
<keyword evidence="2" id="KW-0479">Metal-binding</keyword>
<dbReference type="GO" id="GO:0008270">
    <property type="term" value="F:zinc ion binding"/>
    <property type="evidence" value="ECO:0007669"/>
    <property type="project" value="UniProtKB-KW"/>
</dbReference>
<evidence type="ECO:0000313" key="9">
    <source>
        <dbReference type="Proteomes" id="UP000678193"/>
    </source>
</evidence>
<evidence type="ECO:0000256" key="1">
    <source>
        <dbReference type="ARBA" id="ARBA00022679"/>
    </source>
</evidence>
<feature type="domain" description="RING-type" evidence="7">
    <location>
        <begin position="6"/>
        <end position="245"/>
    </location>
</feature>
<keyword evidence="5" id="KW-0833">Ubl conjugation pathway</keyword>
<dbReference type="GeneID" id="65103285"/>
<reference evidence="8" key="1">
    <citation type="journal article" date="2020" name="Arch. Virol.">
        <title>Complete genome sequence and analysis of a novel lymphocystivirus detected in whitemouth croaker (Micropogonias furnieri): lymphocystis disease virus 4.</title>
        <authorList>
            <person name="Doszpoly A."/>
            <person name="Kajan G.L."/>
            <person name="Puentes R."/>
            <person name="Perretta A."/>
        </authorList>
    </citation>
    <scope>NUCLEOTIDE SEQUENCE</scope>
    <source>
        <strain evidence="8">LCDV-WC</strain>
    </source>
</reference>
<dbReference type="RefSeq" id="YP_010087952.1">
    <property type="nucleotide sequence ID" value="NC_055603.1"/>
</dbReference>
<keyword evidence="4" id="KW-0863">Zinc-finger</keyword>
<dbReference type="Proteomes" id="UP000678193">
    <property type="component" value="Segment"/>
</dbReference>
<evidence type="ECO:0000256" key="3">
    <source>
        <dbReference type="ARBA" id="ARBA00022737"/>
    </source>
</evidence>
<dbReference type="PROSITE" id="PS51873">
    <property type="entry name" value="TRIAD"/>
    <property type="match status" value="1"/>
</dbReference>
<accession>A0A6B9XMK4</accession>
<evidence type="ECO:0000313" key="8">
    <source>
        <dbReference type="EMBL" id="QHR78481.1"/>
    </source>
</evidence>
<keyword evidence="1" id="KW-0808">Transferase</keyword>
<evidence type="ECO:0000256" key="2">
    <source>
        <dbReference type="ARBA" id="ARBA00022723"/>
    </source>
</evidence>
<evidence type="ECO:0000256" key="6">
    <source>
        <dbReference type="ARBA" id="ARBA00022833"/>
    </source>
</evidence>
<keyword evidence="3" id="KW-0677">Repeat</keyword>
<dbReference type="CDD" id="cd20336">
    <property type="entry name" value="Rcat_RBR"/>
    <property type="match status" value="1"/>
</dbReference>
<proteinExistence type="predicted"/>
<evidence type="ECO:0000259" key="7">
    <source>
        <dbReference type="PROSITE" id="PS51873"/>
    </source>
</evidence>
<keyword evidence="6" id="KW-0862">Zinc</keyword>
<keyword evidence="9" id="KW-1185">Reference proteome</keyword>
<organism evidence="8 9">
    <name type="scientific">Lymphocystis disease virus 4</name>
    <dbReference type="NCBI Taxonomy" id="2704413"/>
    <lineage>
        <taxon>Viruses</taxon>
        <taxon>Varidnaviria</taxon>
        <taxon>Bamfordvirae</taxon>
        <taxon>Nucleocytoviricota</taxon>
        <taxon>Megaviricetes</taxon>
        <taxon>Pimascovirales</taxon>
        <taxon>Pimascovirales incertae sedis</taxon>
        <taxon>Iridoviridae</taxon>
        <taxon>Alphairidovirinae</taxon>
        <taxon>Lymphocystivirus</taxon>
        <taxon>Lymphocystivirus micropogonias1</taxon>
    </lineage>
</organism>
<dbReference type="EMBL" id="MN803438">
    <property type="protein sequence ID" value="QHR78481.1"/>
    <property type="molecule type" value="Genomic_DNA"/>
</dbReference>
<dbReference type="Gene3D" id="1.20.120.1750">
    <property type="match status" value="1"/>
</dbReference>
<dbReference type="GO" id="GO:0016740">
    <property type="term" value="F:transferase activity"/>
    <property type="evidence" value="ECO:0007669"/>
    <property type="project" value="UniProtKB-KW"/>
</dbReference>
<dbReference type="InterPro" id="IPR044066">
    <property type="entry name" value="TRIAD_supradom"/>
</dbReference>
<evidence type="ECO:0000256" key="5">
    <source>
        <dbReference type="ARBA" id="ARBA00022786"/>
    </source>
</evidence>
<protein>
    <recommendedName>
        <fullName evidence="7">RING-type domain-containing protein</fullName>
    </recommendedName>
</protein>
<dbReference type="KEGG" id="vg:65103285"/>
<sequence length="322" mass="37265">MITMSFVSECAYCLDTNIHFTVRCQLECQITICLECLQKSTDIAVENNNYPVCDCGSHYNLNKITEPILMPCYLKFADKLKKPIEEKNTQIETMAVMKKVNWLQTIPPVYKNFIEEFFYTKLHNLCVAQAKQELSQTMESDLKCPFSYCPGTLEGDQCKICGRTMCLTCRLEKTAFHECKQEDVESVILLNNMISCPKCKTKIHKIDRCNNMTCAICKTNFLYDTGKKTTFGSDFKVFFKLHDYKISKRVLDLSEEKRSLLEKLEKSLPKEPCKITASKTFIKRYLKFKTSALIYNKLCSDLEQKKDFDESYGKALKDLNSL</sequence>
<evidence type="ECO:0000256" key="4">
    <source>
        <dbReference type="ARBA" id="ARBA00022771"/>
    </source>
</evidence>